<feature type="domain" description="3'-5' exonuclease" evidence="3">
    <location>
        <begin position="17"/>
        <end position="176"/>
    </location>
</feature>
<evidence type="ECO:0000259" key="3">
    <source>
        <dbReference type="Pfam" id="PF01612"/>
    </source>
</evidence>
<dbReference type="InterPro" id="IPR002298">
    <property type="entry name" value="DNA_polymerase_A"/>
</dbReference>
<evidence type="ECO:0000256" key="1">
    <source>
        <dbReference type="ARBA" id="ARBA00022705"/>
    </source>
</evidence>
<name>A0A0F9E6P0_9ZZZZ</name>
<keyword evidence="1" id="KW-0235">DNA replication</keyword>
<reference evidence="4" key="1">
    <citation type="journal article" date="2015" name="Nature">
        <title>Complex archaea that bridge the gap between prokaryotes and eukaryotes.</title>
        <authorList>
            <person name="Spang A."/>
            <person name="Saw J.H."/>
            <person name="Jorgensen S.L."/>
            <person name="Zaremba-Niedzwiedzka K."/>
            <person name="Martijn J."/>
            <person name="Lind A.E."/>
            <person name="van Eijk R."/>
            <person name="Schleper C."/>
            <person name="Guy L."/>
            <person name="Ettema T.J."/>
        </authorList>
    </citation>
    <scope>NUCLEOTIDE SEQUENCE</scope>
</reference>
<dbReference type="EMBL" id="LAZR01036180">
    <property type="protein sequence ID" value="KKL25531.1"/>
    <property type="molecule type" value="Genomic_DNA"/>
</dbReference>
<dbReference type="PANTHER" id="PTHR10133:SF27">
    <property type="entry name" value="DNA POLYMERASE NU"/>
    <property type="match status" value="1"/>
</dbReference>
<comment type="caution">
    <text evidence="4">The sequence shown here is derived from an EMBL/GenBank/DDBJ whole genome shotgun (WGS) entry which is preliminary data.</text>
</comment>
<accession>A0A0F9E6P0</accession>
<dbReference type="Pfam" id="PF00476">
    <property type="entry name" value="DNA_pol_A"/>
    <property type="match status" value="1"/>
</dbReference>
<dbReference type="GO" id="GO:0003887">
    <property type="term" value="F:DNA-directed DNA polymerase activity"/>
    <property type="evidence" value="ECO:0007669"/>
    <property type="project" value="InterPro"/>
</dbReference>
<dbReference type="AlphaFoldDB" id="A0A0F9E6P0"/>
<dbReference type="Gene3D" id="3.30.420.10">
    <property type="entry name" value="Ribonuclease H-like superfamily/Ribonuclease H"/>
    <property type="match status" value="1"/>
</dbReference>
<dbReference type="InterPro" id="IPR043502">
    <property type="entry name" value="DNA/RNA_pol_sf"/>
</dbReference>
<dbReference type="InterPro" id="IPR002562">
    <property type="entry name" value="3'-5'_exonuclease_dom"/>
</dbReference>
<dbReference type="Gene3D" id="1.20.1060.10">
    <property type="entry name" value="Taq DNA Polymerase, Chain T, domain 4"/>
    <property type="match status" value="1"/>
</dbReference>
<protein>
    <recommendedName>
        <fullName evidence="5">DNA-directed DNA polymerase family A palm domain-containing protein</fullName>
    </recommendedName>
</protein>
<feature type="domain" description="DNA-directed DNA polymerase family A palm" evidence="2">
    <location>
        <begin position="209"/>
        <end position="330"/>
    </location>
</feature>
<dbReference type="PANTHER" id="PTHR10133">
    <property type="entry name" value="DNA POLYMERASE I"/>
    <property type="match status" value="1"/>
</dbReference>
<dbReference type="InterPro" id="IPR001098">
    <property type="entry name" value="DNA-dir_DNA_pol_A_palm_dom"/>
</dbReference>
<sequence>AGPDNTAPEILDFLTHIMQEVKEVGFDIEVFNHQISCLSFSIDERTSMSIPFVDEGDRWDERTEADIWLAIARVLENAAIAKIMCYGMFDASFILSTNNIHIKGDIRDVYLASRILYPDFPASLQFLTSLYTDQPYYKDDRKLWNRIREDPITFWLYSARDSVVLPQIWEELSSELLADPDYQRMYDRTIALWEPCLYMMTNGIRINVEALKELKAEVTYELEIKAADLEKASDYTFNPNSPKQCLQYFYEHKNIRPYISRRTGKPTCDDKALTRIIRRYNLPEARLAQDIRGLGKLLNTYLDLQYDDDDRLRCFYNPRGTTTGRLSSSKTVRETGLNFQNLHPRFKRFLVVDE</sequence>
<dbReference type="GO" id="GO:0006261">
    <property type="term" value="P:DNA-templated DNA replication"/>
    <property type="evidence" value="ECO:0007669"/>
    <property type="project" value="InterPro"/>
</dbReference>
<dbReference type="SUPFAM" id="SSF53098">
    <property type="entry name" value="Ribonuclease H-like"/>
    <property type="match status" value="1"/>
</dbReference>
<organism evidence="4">
    <name type="scientific">marine sediment metagenome</name>
    <dbReference type="NCBI Taxonomy" id="412755"/>
    <lineage>
        <taxon>unclassified sequences</taxon>
        <taxon>metagenomes</taxon>
        <taxon>ecological metagenomes</taxon>
    </lineage>
</organism>
<proteinExistence type="predicted"/>
<dbReference type="InterPro" id="IPR036397">
    <property type="entry name" value="RNaseH_sf"/>
</dbReference>
<dbReference type="Pfam" id="PF01612">
    <property type="entry name" value="DNA_pol_A_exo1"/>
    <property type="match status" value="1"/>
</dbReference>
<evidence type="ECO:0000259" key="2">
    <source>
        <dbReference type="Pfam" id="PF00476"/>
    </source>
</evidence>
<dbReference type="GO" id="GO:0006302">
    <property type="term" value="P:double-strand break repair"/>
    <property type="evidence" value="ECO:0007669"/>
    <property type="project" value="TreeGrafter"/>
</dbReference>
<feature type="non-terminal residue" evidence="4">
    <location>
        <position position="1"/>
    </location>
</feature>
<dbReference type="GO" id="GO:0008408">
    <property type="term" value="F:3'-5' exonuclease activity"/>
    <property type="evidence" value="ECO:0007669"/>
    <property type="project" value="InterPro"/>
</dbReference>
<dbReference type="SUPFAM" id="SSF56672">
    <property type="entry name" value="DNA/RNA polymerases"/>
    <property type="match status" value="1"/>
</dbReference>
<dbReference type="InterPro" id="IPR012337">
    <property type="entry name" value="RNaseH-like_sf"/>
</dbReference>
<dbReference type="GO" id="GO:0003677">
    <property type="term" value="F:DNA binding"/>
    <property type="evidence" value="ECO:0007669"/>
    <property type="project" value="InterPro"/>
</dbReference>
<evidence type="ECO:0000313" key="4">
    <source>
        <dbReference type="EMBL" id="KKL25531.1"/>
    </source>
</evidence>
<evidence type="ECO:0008006" key="5">
    <source>
        <dbReference type="Google" id="ProtNLM"/>
    </source>
</evidence>
<gene>
    <name evidence="4" type="ORF">LCGC14_2404350</name>
</gene>